<feature type="domain" description="FAD-binding" evidence="1">
    <location>
        <begin position="5"/>
        <end position="199"/>
    </location>
</feature>
<sequence>MDKRHDVIICGCGPAGATAGLALARRGHSVLMLDKARFPRPKLCGGLLTWKSVRLLETVFHESVPGLTEAGVITHVSDRYTIRTPASLLTSGAMPYPFHFIDRSRLDARLLDHAARAGAKVMLGARVTACDPGGGSTPARLTLADGTVLEADHLIGADGANSVVRNSFLGHDRDRFNQFMAPAIEVTLDPAALPEPVECPELYVGFIEAGYGWVFPGQDRVLVGLCGLRRGKVKFSNLFRDFLDFLKIDSRAVPPLRGHPLPYGNALENPVCGHAMLVGDAGGFVEPLFGEGIFYAMCTGLYAGEAVASALEDGQAPGPLYTARLRRDISPELRGSDRLRWLLFRAMKLVGPRSLSLFVNTGSTRLAEMVHGRRSFSWLRRKQWDFLKPGLPASDK</sequence>
<organism evidence="2 3">
    <name type="scientific">Pseudodesulfovibrio aespoeensis (strain ATCC 700646 / DSM 10631 / Aspo-2)</name>
    <name type="common">Desulfovibrio aespoeensis</name>
    <dbReference type="NCBI Taxonomy" id="643562"/>
    <lineage>
        <taxon>Bacteria</taxon>
        <taxon>Pseudomonadati</taxon>
        <taxon>Thermodesulfobacteriota</taxon>
        <taxon>Desulfovibrionia</taxon>
        <taxon>Desulfovibrionales</taxon>
        <taxon>Desulfovibrionaceae</taxon>
    </lineage>
</organism>
<dbReference type="STRING" id="643562.Daes_3281"/>
<dbReference type="Gene3D" id="3.50.50.60">
    <property type="entry name" value="FAD/NAD(P)-binding domain"/>
    <property type="match status" value="1"/>
</dbReference>
<reference evidence="2 3" key="2">
    <citation type="journal article" date="2014" name="Genome Announc.">
        <title>Complete Genome Sequence of the Subsurface, Mesophilic Sulfate-Reducing Bacterium Desulfovibrio aespoeensis Aspo-2.</title>
        <authorList>
            <person name="Pedersen K."/>
            <person name="Bengtsson A."/>
            <person name="Edlund J."/>
            <person name="Rabe L."/>
            <person name="Hazen T."/>
            <person name="Chakraborty R."/>
            <person name="Goodwin L."/>
            <person name="Shapiro N."/>
        </authorList>
    </citation>
    <scope>NUCLEOTIDE SEQUENCE [LARGE SCALE GENOMIC DNA]</scope>
    <source>
        <strain evidence="3">ATCC 700646 / DSM 10631 / Aspo-2</strain>
    </source>
</reference>
<evidence type="ECO:0000313" key="3">
    <source>
        <dbReference type="Proteomes" id="UP000002191"/>
    </source>
</evidence>
<dbReference type="PRINTS" id="PR00420">
    <property type="entry name" value="RNGMNOXGNASE"/>
</dbReference>
<dbReference type="AlphaFoldDB" id="E6VSC6"/>
<name>E6VSC6_PSEA9</name>
<dbReference type="InterPro" id="IPR002938">
    <property type="entry name" value="FAD-bd"/>
</dbReference>
<dbReference type="Pfam" id="PF01494">
    <property type="entry name" value="FAD_binding_3"/>
    <property type="match status" value="1"/>
</dbReference>
<dbReference type="PANTHER" id="PTHR42685">
    <property type="entry name" value="GERANYLGERANYL DIPHOSPHATE REDUCTASE"/>
    <property type="match status" value="1"/>
</dbReference>
<dbReference type="EMBL" id="CP002431">
    <property type="protein sequence ID" value="ADU64269.1"/>
    <property type="molecule type" value="Genomic_DNA"/>
</dbReference>
<accession>E6VSC6</accession>
<reference evidence="3" key="1">
    <citation type="submission" date="2010-12" db="EMBL/GenBank/DDBJ databases">
        <title>Complete sequence of Desulfovibrio aespoeensis Aspo-2.</title>
        <authorList>
            <consortium name="US DOE Joint Genome Institute"/>
            <person name="Lucas S."/>
            <person name="Copeland A."/>
            <person name="Lapidus A."/>
            <person name="Cheng J.-F."/>
            <person name="Goodwin L."/>
            <person name="Pitluck S."/>
            <person name="Chertkov O."/>
            <person name="Misra M."/>
            <person name="Detter J.C."/>
            <person name="Han C."/>
            <person name="Tapia R."/>
            <person name="Land M."/>
            <person name="Hauser L."/>
            <person name="Kyrpides N."/>
            <person name="Ivanova N."/>
            <person name="Ovchinnikova G."/>
            <person name="Pedersen K."/>
            <person name="Jagevall S."/>
            <person name="Hazen T."/>
            <person name="Woyke T."/>
        </authorList>
    </citation>
    <scope>NUCLEOTIDE SEQUENCE [LARGE SCALE GENOMIC DNA]</scope>
    <source>
        <strain evidence="3">ATCC 700646 / DSM 10631 / Aspo-2</strain>
    </source>
</reference>
<dbReference type="GO" id="GO:0071949">
    <property type="term" value="F:FAD binding"/>
    <property type="evidence" value="ECO:0007669"/>
    <property type="project" value="InterPro"/>
</dbReference>
<dbReference type="RefSeq" id="WP_013516165.1">
    <property type="nucleotide sequence ID" value="NC_014844.1"/>
</dbReference>
<dbReference type="HOGENOM" id="CLU_024648_5_0_7"/>
<dbReference type="GO" id="GO:0016628">
    <property type="term" value="F:oxidoreductase activity, acting on the CH-CH group of donors, NAD or NADP as acceptor"/>
    <property type="evidence" value="ECO:0007669"/>
    <property type="project" value="InterPro"/>
</dbReference>
<dbReference type="NCBIfam" id="TIGR02032">
    <property type="entry name" value="GG-red-SF"/>
    <property type="match status" value="1"/>
</dbReference>
<keyword evidence="3" id="KW-1185">Reference proteome</keyword>
<evidence type="ECO:0000259" key="1">
    <source>
        <dbReference type="Pfam" id="PF01494"/>
    </source>
</evidence>
<dbReference type="eggNOG" id="COG0644">
    <property type="taxonomic scope" value="Bacteria"/>
</dbReference>
<dbReference type="InterPro" id="IPR036188">
    <property type="entry name" value="FAD/NAD-bd_sf"/>
</dbReference>
<dbReference type="KEGG" id="das:Daes_3281"/>
<proteinExistence type="predicted"/>
<evidence type="ECO:0000313" key="2">
    <source>
        <dbReference type="EMBL" id="ADU64269.1"/>
    </source>
</evidence>
<dbReference type="OrthoDB" id="9799983at2"/>
<dbReference type="InterPro" id="IPR050407">
    <property type="entry name" value="Geranylgeranyl_reductase"/>
</dbReference>
<dbReference type="SUPFAM" id="SSF51905">
    <property type="entry name" value="FAD/NAD(P)-binding domain"/>
    <property type="match status" value="1"/>
</dbReference>
<gene>
    <name evidence="2" type="ordered locus">Daes_3281</name>
</gene>
<dbReference type="PANTHER" id="PTHR42685:SF22">
    <property type="entry name" value="CONDITIONED MEDIUM FACTOR RECEPTOR 1"/>
    <property type="match status" value="1"/>
</dbReference>
<dbReference type="InterPro" id="IPR011777">
    <property type="entry name" value="Geranylgeranyl_Rdtase_fam"/>
</dbReference>
<dbReference type="Proteomes" id="UP000002191">
    <property type="component" value="Chromosome"/>
</dbReference>
<protein>
    <submittedName>
        <fullName evidence="2">Geranylgeranyl reductase</fullName>
    </submittedName>
</protein>